<evidence type="ECO:0000259" key="4">
    <source>
        <dbReference type="Pfam" id="PF14214"/>
    </source>
</evidence>
<dbReference type="GO" id="GO:0006310">
    <property type="term" value="P:DNA recombination"/>
    <property type="evidence" value="ECO:0007669"/>
    <property type="project" value="UniProtKB-KW"/>
</dbReference>
<evidence type="ECO:0000256" key="1">
    <source>
        <dbReference type="RuleBase" id="RU363044"/>
    </source>
</evidence>
<feature type="compositionally biased region" description="Basic and acidic residues" evidence="2">
    <location>
        <begin position="68"/>
        <end position="78"/>
    </location>
</feature>
<comment type="similarity">
    <text evidence="1">Belongs to the helicase family.</text>
</comment>
<dbReference type="InterPro" id="IPR025476">
    <property type="entry name" value="Helitron_helicase-like"/>
</dbReference>
<dbReference type="Pfam" id="PF14214">
    <property type="entry name" value="Helitron_like_N"/>
    <property type="match status" value="1"/>
</dbReference>
<reference evidence="5 6" key="1">
    <citation type="journal article" date="2019" name="Commun. Biol.">
        <title>The bagworm genome reveals a unique fibroin gene that provides high tensile strength.</title>
        <authorList>
            <person name="Kono N."/>
            <person name="Nakamura H."/>
            <person name="Ohtoshi R."/>
            <person name="Tomita M."/>
            <person name="Numata K."/>
            <person name="Arakawa K."/>
        </authorList>
    </citation>
    <scope>NUCLEOTIDE SEQUENCE [LARGE SCALE GENOMIC DNA]</scope>
</reference>
<feature type="compositionally biased region" description="Basic and acidic residues" evidence="2">
    <location>
        <begin position="89"/>
        <end position="101"/>
    </location>
</feature>
<dbReference type="GO" id="GO:0006281">
    <property type="term" value="P:DNA repair"/>
    <property type="evidence" value="ECO:0007669"/>
    <property type="project" value="UniProtKB-KW"/>
</dbReference>
<proteinExistence type="inferred from homology"/>
<comment type="cofactor">
    <cofactor evidence="1">
        <name>Mg(2+)</name>
        <dbReference type="ChEBI" id="CHEBI:18420"/>
    </cofactor>
</comment>
<dbReference type="GO" id="GO:0000723">
    <property type="term" value="P:telomere maintenance"/>
    <property type="evidence" value="ECO:0007669"/>
    <property type="project" value="InterPro"/>
</dbReference>
<dbReference type="InterPro" id="IPR010285">
    <property type="entry name" value="DNA_helicase_pif1-like_DEAD"/>
</dbReference>
<evidence type="ECO:0000313" key="5">
    <source>
        <dbReference type="EMBL" id="GBP56113.1"/>
    </source>
</evidence>
<keyword evidence="1 5" id="KW-0347">Helicase</keyword>
<evidence type="ECO:0000259" key="3">
    <source>
        <dbReference type="Pfam" id="PF05970"/>
    </source>
</evidence>
<keyword evidence="1" id="KW-0233">DNA recombination</keyword>
<gene>
    <name evidence="5" type="primary">pif1</name>
    <name evidence="5" type="ORF">EVAR_26084_1</name>
</gene>
<dbReference type="AlphaFoldDB" id="A0A4C1WYV5"/>
<evidence type="ECO:0000313" key="6">
    <source>
        <dbReference type="Proteomes" id="UP000299102"/>
    </source>
</evidence>
<sequence length="1071" mass="122072">MPRKRTQLSRQTATAKRLRVLRSNETEDENMHRLATQRAITEQNRARESSVERSQRLASQNFRTLANRQRESSADRSQRLASQNARTLANRDRESSAERSQRLASQNSRTLANRDRESSAERSQRLTQQNARSTRNRTRRQHNLLNAAFAYDCTVDYSELNDIDIGRMDKICNLCQAKKWAAETPGLCCSGGKVNIPIIPEPTSVLKELISGSHPSSKHFLNHSRQYNTLFQMTSFGAKEIREGNFMPTFKVQGQVYHLIGDLLPAVGHNPNSYKYILFPMQIRVFHLKLKNDRPINEETYFGPSKAFVYSVEWQKRGLPHAHILLWLANKVQPDSIDAIISAEIPDIQQDPILHNIVIKNMIHGPCGFHNPASPCMKENVCSKKYPRHFISETQTGDDGYPTYRRRSPDNGGFTAIIRVKGTEMSVDNRWVVPYNPLLSRIFNAHINVEFCQSVKAIKYICKYIHKGSDQATFSLQSNNDEVEKYLNGRYISSSEAFWRIFQFSIHERFPAVVHLAVHLENGQRVYFYNNENLQDRVNNPSSTTLTAFFDLCKSDDFAKTLLYHEAPQYYVWQRNSFSRRRRGQDVEGYPGVKKDTTLGRVYNIHPTQTECFYLRMLLQYVRGPMSFQHLRTVNGVIFQTYQGACKELGLLEGDEHWQNTMSDAIISEPATKLRELFTTILIFCQPSDPLELWNKFRDALCEDILNRMRNENQDMTLAYNDDIYNDGLIIIEDKIHEISDKSLTDFGLPAAKRNNSLLDPLEVALRKPYNLNDLNEYITENEPRLVNDQTFITNLILAKVRSLGKLALAVASSGIAATLLAGGRTAHSTFKLPLTVSLEKDSVCSIRKNGPLGKVLQDVSLIIWDECTMIHRAHVEALDRTLRDIRNCDKIMGGITVMFAGDFRQTLPVIVRTRADIVKACLKSSPLWKFVNILKLSTNMRAHLGGGSITFPSKLLSVGDGKIPHSNNKIEIDCDLGVKVGNIEELITKVYPDISQIENKDHQWMCQRAILAARNSNVDEINDIILSKLPGDIVTYTSIDTVMDQEDVVNYPQEFLNSLNPSGLPHILLI</sequence>
<dbReference type="EMBL" id="BGZK01000685">
    <property type="protein sequence ID" value="GBP56113.1"/>
    <property type="molecule type" value="Genomic_DNA"/>
</dbReference>
<feature type="compositionally biased region" description="Polar residues" evidence="2">
    <location>
        <begin position="56"/>
        <end position="67"/>
    </location>
</feature>
<dbReference type="Gene3D" id="3.40.50.300">
    <property type="entry name" value="P-loop containing nucleotide triphosphate hydrolases"/>
    <property type="match status" value="1"/>
</dbReference>
<dbReference type="PANTHER" id="PTHR10492:SF57">
    <property type="entry name" value="ATP-DEPENDENT DNA HELICASE"/>
    <property type="match status" value="1"/>
</dbReference>
<keyword evidence="1" id="KW-0234">DNA repair</keyword>
<keyword evidence="1" id="KW-0378">Hydrolase</keyword>
<comment type="caution">
    <text evidence="5">The sequence shown here is derived from an EMBL/GenBank/DDBJ whole genome shotgun (WGS) entry which is preliminary data.</text>
</comment>
<feature type="compositionally biased region" description="Basic and acidic residues" evidence="2">
    <location>
        <begin position="44"/>
        <end position="55"/>
    </location>
</feature>
<dbReference type="GO" id="GO:0005524">
    <property type="term" value="F:ATP binding"/>
    <property type="evidence" value="ECO:0007669"/>
    <property type="project" value="UniProtKB-KW"/>
</dbReference>
<accession>A0A4C1WYV5</accession>
<evidence type="ECO:0000256" key="2">
    <source>
        <dbReference type="SAM" id="MobiDB-lite"/>
    </source>
</evidence>
<name>A0A4C1WYV5_EUMVA</name>
<feature type="domain" description="Helitron helicase-like" evidence="4">
    <location>
        <begin position="283"/>
        <end position="326"/>
    </location>
</feature>
<keyword evidence="1" id="KW-0547">Nucleotide-binding</keyword>
<feature type="domain" description="DNA helicase Pif1-like DEAD-box helicase" evidence="3">
    <location>
        <begin position="790"/>
        <end position="969"/>
    </location>
</feature>
<dbReference type="SUPFAM" id="SSF52540">
    <property type="entry name" value="P-loop containing nucleoside triphosphate hydrolases"/>
    <property type="match status" value="1"/>
</dbReference>
<dbReference type="GO" id="GO:0043139">
    <property type="term" value="F:5'-3' DNA helicase activity"/>
    <property type="evidence" value="ECO:0007669"/>
    <property type="project" value="UniProtKB-EC"/>
</dbReference>
<dbReference type="OrthoDB" id="1728974at2759"/>
<dbReference type="GO" id="GO:0016887">
    <property type="term" value="F:ATP hydrolysis activity"/>
    <property type="evidence" value="ECO:0007669"/>
    <property type="project" value="RHEA"/>
</dbReference>
<feature type="compositionally biased region" description="Polar residues" evidence="2">
    <location>
        <begin position="102"/>
        <end position="111"/>
    </location>
</feature>
<dbReference type="InterPro" id="IPR027417">
    <property type="entry name" value="P-loop_NTPase"/>
</dbReference>
<feature type="region of interest" description="Disordered" evidence="2">
    <location>
        <begin position="39"/>
        <end position="139"/>
    </location>
</feature>
<keyword evidence="1" id="KW-0227">DNA damage</keyword>
<keyword evidence="1" id="KW-0067">ATP-binding</keyword>
<dbReference type="Pfam" id="PF05970">
    <property type="entry name" value="PIF1"/>
    <property type="match status" value="1"/>
</dbReference>
<dbReference type="PANTHER" id="PTHR10492">
    <property type="match status" value="1"/>
</dbReference>
<dbReference type="Proteomes" id="UP000299102">
    <property type="component" value="Unassembled WGS sequence"/>
</dbReference>
<feature type="compositionally biased region" description="Basic and acidic residues" evidence="2">
    <location>
        <begin position="112"/>
        <end position="124"/>
    </location>
</feature>
<dbReference type="EC" id="5.6.2.3" evidence="1"/>
<protein>
    <recommendedName>
        <fullName evidence="1">ATP-dependent DNA helicase</fullName>
        <ecNumber evidence="1">5.6.2.3</ecNumber>
    </recommendedName>
</protein>
<keyword evidence="6" id="KW-1185">Reference proteome</keyword>
<organism evidence="5 6">
    <name type="scientific">Eumeta variegata</name>
    <name type="common">Bagworm moth</name>
    <name type="synonym">Eumeta japonica</name>
    <dbReference type="NCBI Taxonomy" id="151549"/>
    <lineage>
        <taxon>Eukaryota</taxon>
        <taxon>Metazoa</taxon>
        <taxon>Ecdysozoa</taxon>
        <taxon>Arthropoda</taxon>
        <taxon>Hexapoda</taxon>
        <taxon>Insecta</taxon>
        <taxon>Pterygota</taxon>
        <taxon>Neoptera</taxon>
        <taxon>Endopterygota</taxon>
        <taxon>Lepidoptera</taxon>
        <taxon>Glossata</taxon>
        <taxon>Ditrysia</taxon>
        <taxon>Tineoidea</taxon>
        <taxon>Psychidae</taxon>
        <taxon>Oiketicinae</taxon>
        <taxon>Eumeta</taxon>
    </lineage>
</organism>
<comment type="catalytic activity">
    <reaction evidence="1">
        <text>ATP + H2O = ADP + phosphate + H(+)</text>
        <dbReference type="Rhea" id="RHEA:13065"/>
        <dbReference type="ChEBI" id="CHEBI:15377"/>
        <dbReference type="ChEBI" id="CHEBI:15378"/>
        <dbReference type="ChEBI" id="CHEBI:30616"/>
        <dbReference type="ChEBI" id="CHEBI:43474"/>
        <dbReference type="ChEBI" id="CHEBI:456216"/>
        <dbReference type="EC" id="5.6.2.3"/>
    </reaction>
</comment>